<accession>A0A6B3MZ86</accession>
<dbReference type="AlphaFoldDB" id="A0A6B3MZ86"/>
<dbReference type="Pfam" id="PF19671">
    <property type="entry name" value="DUF6174"/>
    <property type="match status" value="1"/>
</dbReference>
<dbReference type="InterPro" id="IPR046172">
    <property type="entry name" value="DUF6174"/>
</dbReference>
<protein>
    <submittedName>
        <fullName evidence="1">Uncharacterized protein</fullName>
    </submittedName>
</protein>
<organism evidence="1">
    <name type="scientific">Symploca sp. SIO1C4</name>
    <dbReference type="NCBI Taxonomy" id="2607765"/>
    <lineage>
        <taxon>Bacteria</taxon>
        <taxon>Bacillati</taxon>
        <taxon>Cyanobacteriota</taxon>
        <taxon>Cyanophyceae</taxon>
        <taxon>Coleofasciculales</taxon>
        <taxon>Coleofasciculaceae</taxon>
        <taxon>Symploca</taxon>
    </lineage>
</organism>
<dbReference type="EMBL" id="JAAHFQ010000004">
    <property type="protein sequence ID" value="NER26149.1"/>
    <property type="molecule type" value="Genomic_DNA"/>
</dbReference>
<evidence type="ECO:0000313" key="1">
    <source>
        <dbReference type="EMBL" id="NER26149.1"/>
    </source>
</evidence>
<proteinExistence type="predicted"/>
<gene>
    <name evidence="1" type="ORF">F6J89_00355</name>
</gene>
<reference evidence="1" key="1">
    <citation type="submission" date="2019-11" db="EMBL/GenBank/DDBJ databases">
        <title>Genomic insights into an expanded diversity of filamentous marine cyanobacteria reveals the extraordinary biosynthetic potential of Moorea and Okeania.</title>
        <authorList>
            <person name="Ferreira Leao T."/>
            <person name="Wang M."/>
            <person name="Moss N."/>
            <person name="Da Silva R."/>
            <person name="Sanders J."/>
            <person name="Nurk S."/>
            <person name="Gurevich A."/>
            <person name="Humphrey G."/>
            <person name="Reher R."/>
            <person name="Zhu Q."/>
            <person name="Belda-Ferre P."/>
            <person name="Glukhov E."/>
            <person name="Rex R."/>
            <person name="Dorrestein P.C."/>
            <person name="Knight R."/>
            <person name="Pevzner P."/>
            <person name="Gerwick W.H."/>
            <person name="Gerwick L."/>
        </authorList>
    </citation>
    <scope>NUCLEOTIDE SEQUENCE</scope>
    <source>
        <strain evidence="1">SIO1C4</strain>
    </source>
</reference>
<comment type="caution">
    <text evidence="1">The sequence shown here is derived from an EMBL/GenBank/DDBJ whole genome shotgun (WGS) entry which is preliminary data.</text>
</comment>
<name>A0A6B3MZ86_9CYAN</name>
<sequence>MPLPIVITAGLVLSLGLNAPVIAQSPIELAQSSQTNLRSQLKQLRINRRWWRRANISSYRYTFSNGCFCVPEARGPVVIEVINGQTTSITSVETGEPVNRELFQAFDTIPKLFQVIANGIRSRADRLEVDYDPTLGYPTQITIDFSFQIADEELFLGIRDFEVIE</sequence>